<feature type="coiled-coil region" evidence="1">
    <location>
        <begin position="678"/>
        <end position="723"/>
    </location>
</feature>
<feature type="compositionally biased region" description="Basic and acidic residues" evidence="2">
    <location>
        <begin position="417"/>
        <end position="462"/>
    </location>
</feature>
<name>A0AAN8WDR3_HALRR</name>
<protein>
    <submittedName>
        <fullName evidence="3">Uncharacterized protein</fullName>
    </submittedName>
</protein>
<feature type="compositionally biased region" description="Basic and acidic residues" evidence="2">
    <location>
        <begin position="492"/>
        <end position="522"/>
    </location>
</feature>
<dbReference type="AlphaFoldDB" id="A0AAN8WDR3"/>
<feature type="compositionally biased region" description="Basic and acidic residues" evidence="2">
    <location>
        <begin position="554"/>
        <end position="565"/>
    </location>
</feature>
<feature type="compositionally biased region" description="Basic and acidic residues" evidence="2">
    <location>
        <begin position="224"/>
        <end position="240"/>
    </location>
</feature>
<keyword evidence="4" id="KW-1185">Reference proteome</keyword>
<feature type="compositionally biased region" description="Basic and acidic residues" evidence="2">
    <location>
        <begin position="574"/>
        <end position="612"/>
    </location>
</feature>
<feature type="compositionally biased region" description="Basic and acidic residues" evidence="2">
    <location>
        <begin position="370"/>
        <end position="382"/>
    </location>
</feature>
<keyword evidence="1" id="KW-0175">Coiled coil</keyword>
<feature type="region of interest" description="Disordered" evidence="2">
    <location>
        <begin position="32"/>
        <end position="79"/>
    </location>
</feature>
<feature type="compositionally biased region" description="Basic and acidic residues" evidence="2">
    <location>
        <begin position="348"/>
        <end position="358"/>
    </location>
</feature>
<feature type="region of interest" description="Disordered" evidence="2">
    <location>
        <begin position="394"/>
        <end position="628"/>
    </location>
</feature>
<reference evidence="3 4" key="1">
    <citation type="submission" date="2023-11" db="EMBL/GenBank/DDBJ databases">
        <title>Halocaridina rubra genome assembly.</title>
        <authorList>
            <person name="Smith C."/>
        </authorList>
    </citation>
    <scope>NUCLEOTIDE SEQUENCE [LARGE SCALE GENOMIC DNA]</scope>
    <source>
        <strain evidence="3">EP-1</strain>
        <tissue evidence="3">Whole</tissue>
    </source>
</reference>
<feature type="compositionally biased region" description="Acidic residues" evidence="2">
    <location>
        <begin position="359"/>
        <end position="369"/>
    </location>
</feature>
<accession>A0AAN8WDR3</accession>
<evidence type="ECO:0000256" key="2">
    <source>
        <dbReference type="SAM" id="MobiDB-lite"/>
    </source>
</evidence>
<evidence type="ECO:0000256" key="1">
    <source>
        <dbReference type="SAM" id="Coils"/>
    </source>
</evidence>
<dbReference type="Proteomes" id="UP001381693">
    <property type="component" value="Unassembled WGS sequence"/>
</dbReference>
<feature type="compositionally biased region" description="Polar residues" evidence="2">
    <location>
        <begin position="196"/>
        <end position="207"/>
    </location>
</feature>
<feature type="region of interest" description="Disordered" evidence="2">
    <location>
        <begin position="348"/>
        <end position="382"/>
    </location>
</feature>
<evidence type="ECO:0000313" key="4">
    <source>
        <dbReference type="Proteomes" id="UP001381693"/>
    </source>
</evidence>
<comment type="caution">
    <text evidence="3">The sequence shown here is derived from an EMBL/GenBank/DDBJ whole genome shotgun (WGS) entry which is preliminary data.</text>
</comment>
<evidence type="ECO:0000313" key="3">
    <source>
        <dbReference type="EMBL" id="KAK7026447.1"/>
    </source>
</evidence>
<feature type="compositionally biased region" description="Polar residues" evidence="2">
    <location>
        <begin position="50"/>
        <end position="63"/>
    </location>
</feature>
<organism evidence="3 4">
    <name type="scientific">Halocaridina rubra</name>
    <name type="common">Hawaiian red shrimp</name>
    <dbReference type="NCBI Taxonomy" id="373956"/>
    <lineage>
        <taxon>Eukaryota</taxon>
        <taxon>Metazoa</taxon>
        <taxon>Ecdysozoa</taxon>
        <taxon>Arthropoda</taxon>
        <taxon>Crustacea</taxon>
        <taxon>Multicrustacea</taxon>
        <taxon>Malacostraca</taxon>
        <taxon>Eumalacostraca</taxon>
        <taxon>Eucarida</taxon>
        <taxon>Decapoda</taxon>
        <taxon>Pleocyemata</taxon>
        <taxon>Caridea</taxon>
        <taxon>Atyoidea</taxon>
        <taxon>Atyidae</taxon>
        <taxon>Halocaridina</taxon>
    </lineage>
</organism>
<feature type="compositionally biased region" description="Basic and acidic residues" evidence="2">
    <location>
        <begin position="69"/>
        <end position="79"/>
    </location>
</feature>
<dbReference type="EMBL" id="JAXCGZ010022713">
    <property type="protein sequence ID" value="KAK7026447.1"/>
    <property type="molecule type" value="Genomic_DNA"/>
</dbReference>
<sequence>MSSFDYILQKEDNNSQCGLDIGKCLDETGDGEFSASSSLEVTSDLADGKSLQTDIPQDETTTAMPRLKQNHETKGPDDKILSFITSNENISSQSESPVTQLAKTMDDCESTNRILSEIIDMNIDDVNMENPPRKAMHDAKKIEPFICGSVQNNSSIIHAHSGDSADSLSNSKSINEILKDFCDDADDMISSGELHFTSTKSNETSLSKSDETSNKDNPIGIMQEQEKGKSDCISSEKENTETIAEETGVHENQKFKSHSDIEYREETESKVSQNVQENSLEKDESYENQEELQGQTMDVVRNHADMGTEDNTVMVERERESTEADLKVETVEKENIKYTERDEVYCKESEIDNEKTEIENSDMDQEETEVEKSKEDSMQEIDASKAEEINEAVLEEHADNENISICEENTKNSLSEESTKNRLREENADISDENTRRDMPEGMSVHEEDKESERSNSKTREDENLETEMSNTITDSEVLIALPSKSVESIENVDKVEADETLKDGEIDLHGVPDDSLNKSSDETDNDESLKSVADGGEFGAELLQVPSLAEDMDINKDNSADPHGTKVSGSAREIFERTEAKDNEKNREKQSESSELKSDEANVQKDRDGKSDLIALSTNGDKSMRDSVIDYDEESIENISNTIKAFTDENRHSKKTNEYRKKVDSSHTKRVIMVKTATNVERVKRKLEEILDKSKGEEDAAIAELQKMKKEKTDILNAITNEMEKLKSILMKGKQG</sequence>
<feature type="region of interest" description="Disordered" evidence="2">
    <location>
        <begin position="195"/>
        <end position="292"/>
    </location>
</feature>
<feature type="compositionally biased region" description="Basic and acidic residues" evidence="2">
    <location>
        <begin position="247"/>
        <end position="269"/>
    </location>
</feature>
<gene>
    <name evidence="3" type="ORF">SK128_002794</name>
</gene>
<proteinExistence type="predicted"/>